<evidence type="ECO:0000313" key="4">
    <source>
        <dbReference type="Proteomes" id="UP001320972"/>
    </source>
</evidence>
<proteinExistence type="predicted"/>
<accession>A0ABT2QK63</accession>
<dbReference type="SUPFAM" id="SSF50370">
    <property type="entry name" value="Ricin B-like lectins"/>
    <property type="match status" value="1"/>
</dbReference>
<dbReference type="InterPro" id="IPR035992">
    <property type="entry name" value="Ricin_B-like_lectins"/>
</dbReference>
<protein>
    <submittedName>
        <fullName evidence="3">RICIN domain-containing protein</fullName>
    </submittedName>
</protein>
<dbReference type="PROSITE" id="PS50231">
    <property type="entry name" value="RICIN_B_LECTIN"/>
    <property type="match status" value="1"/>
</dbReference>
<dbReference type="InterPro" id="IPR012334">
    <property type="entry name" value="Pectin_lyas_fold"/>
</dbReference>
<dbReference type="SMART" id="SM00710">
    <property type="entry name" value="PbH1"/>
    <property type="match status" value="5"/>
</dbReference>
<dbReference type="Proteomes" id="UP001320972">
    <property type="component" value="Unassembled WGS sequence"/>
</dbReference>
<dbReference type="EMBL" id="JAOPKB010000017">
    <property type="protein sequence ID" value="MCU4975309.1"/>
    <property type="molecule type" value="Genomic_DNA"/>
</dbReference>
<dbReference type="Pfam" id="PF14200">
    <property type="entry name" value="RicinB_lectin_2"/>
    <property type="match status" value="1"/>
</dbReference>
<dbReference type="InterPro" id="IPR000772">
    <property type="entry name" value="Ricin_B_lectin"/>
</dbReference>
<evidence type="ECO:0000259" key="2">
    <source>
        <dbReference type="Pfam" id="PF14200"/>
    </source>
</evidence>
<feature type="region of interest" description="Disordered" evidence="1">
    <location>
        <begin position="38"/>
        <end position="59"/>
    </location>
</feature>
<comment type="caution">
    <text evidence="3">The sequence shown here is derived from an EMBL/GenBank/DDBJ whole genome shotgun (WGS) entry which is preliminary data.</text>
</comment>
<organism evidence="3 4">
    <name type="scientific">Natronoglomus mannanivorans</name>
    <dbReference type="NCBI Taxonomy" id="2979990"/>
    <lineage>
        <taxon>Archaea</taxon>
        <taxon>Methanobacteriati</taxon>
        <taxon>Methanobacteriota</taxon>
        <taxon>Stenosarchaea group</taxon>
        <taxon>Halobacteria</taxon>
        <taxon>Halobacteriales</taxon>
        <taxon>Natrialbaceae</taxon>
        <taxon>Natronoglomus</taxon>
    </lineage>
</organism>
<gene>
    <name evidence="3" type="ORF">OB955_21640</name>
</gene>
<dbReference type="InterPro" id="IPR006311">
    <property type="entry name" value="TAT_signal"/>
</dbReference>
<keyword evidence="4" id="KW-1185">Reference proteome</keyword>
<dbReference type="PROSITE" id="PS51318">
    <property type="entry name" value="TAT"/>
    <property type="match status" value="1"/>
</dbReference>
<dbReference type="Gene3D" id="2.80.10.50">
    <property type="match status" value="1"/>
</dbReference>
<dbReference type="RefSeq" id="WP_338009062.1">
    <property type="nucleotide sequence ID" value="NZ_JAOPKB010000017.1"/>
</dbReference>
<dbReference type="CDD" id="cd00161">
    <property type="entry name" value="beta-trefoil_Ricin-like"/>
    <property type="match status" value="1"/>
</dbReference>
<dbReference type="SUPFAM" id="SSF51126">
    <property type="entry name" value="Pectin lyase-like"/>
    <property type="match status" value="1"/>
</dbReference>
<reference evidence="3 4" key="1">
    <citation type="submission" date="2022-09" db="EMBL/GenBank/DDBJ databases">
        <title>Enrichment on poylsaccharides allowed isolation of novel metabolic and taxonomic groups of Haloarchaea.</title>
        <authorList>
            <person name="Sorokin D.Y."/>
            <person name="Elcheninov A.G."/>
            <person name="Khizhniak T.V."/>
            <person name="Kolganova T.V."/>
            <person name="Kublanov I.V."/>
        </authorList>
    </citation>
    <scope>NUCLEOTIDE SEQUENCE [LARGE SCALE GENOMIC DNA]</scope>
    <source>
        <strain evidence="3 4">AArc-m2/3/4</strain>
    </source>
</reference>
<sequence length="725" mass="78513">MQDPSEPSAETVSDEFSLTRRTALALLGVGGVASVAGTASASATGEEGERKNDGSPARRWNQDVDAQGHDLSNLGSLEVDHLYTSARDANVIVWRDEEGVYHADSHEETVHSSEDYFETIQAAVDSLSEGRTSKEKVLVAASGTVGPVDELTQIVLPSYTVLDVAGTISVEDEGESLVTPIRAFGEERIEIPRLTIEGNPRFGIWIQNSDSVTLGNIDIRFENLDALEPYEDAPGDWPPVAFDPESSKEEILANRGYVGANNEGIRIDGRARAEPCSDIRISSVYVEGAGHHCVELYDAERVQIEQVIGVDMESSAVILNETENATVNGVVGENPESPSWYATFRCANGCENVSVGQVVSRDAPRGVHITTDSNDITIGEVNIVGARYHGIKIDDVENVTVQGGLVKNVVEEAVLSWADGLSISNLRIVDDLSEDEREEIFLPIGGPDVREQTHAIRFTGQNGRIVDNDVRGGGTEELISVDATNTIVRENLGDGIDSGTVTLESGADEAARVEGIHGRFDAAFDLRAEPAAVPAGPVAWTHYFEWSGEGWDLVFAWETDPGEDLELSYIVDQTQGGDVEIDPEPLEAGTYRISARHSGLSLSAADGANVQQEEWEDGENQRWHVTEDGDHFRLELAETGQVLEAEDGSTESGSNVRVGEDLGETHQRWDAVSVFSATGEYYYALQPAHTDVAIDIEAISQEPGANALLWEYGEGENQQFAFDEL</sequence>
<evidence type="ECO:0000313" key="3">
    <source>
        <dbReference type="EMBL" id="MCU4975309.1"/>
    </source>
</evidence>
<feature type="domain" description="Ricin B lectin" evidence="2">
    <location>
        <begin position="586"/>
        <end position="657"/>
    </location>
</feature>
<dbReference type="Gene3D" id="2.160.20.10">
    <property type="entry name" value="Single-stranded right-handed beta-helix, Pectin lyase-like"/>
    <property type="match status" value="1"/>
</dbReference>
<evidence type="ECO:0000256" key="1">
    <source>
        <dbReference type="SAM" id="MobiDB-lite"/>
    </source>
</evidence>
<dbReference type="InterPro" id="IPR011050">
    <property type="entry name" value="Pectin_lyase_fold/virulence"/>
</dbReference>
<dbReference type="InterPro" id="IPR006626">
    <property type="entry name" value="PbH1"/>
</dbReference>
<name>A0ABT2QK63_9EURY</name>